<dbReference type="KEGG" id="char:105909831"/>
<dbReference type="AlphaFoldDB" id="A0A6P8FIN2"/>
<dbReference type="SUPFAM" id="SSF49562">
    <property type="entry name" value="C2 domain (Calcium/lipid-binding domain, CaLB)"/>
    <property type="match status" value="1"/>
</dbReference>
<name>A0A6P8FIN2_CLUHA</name>
<gene>
    <name evidence="4" type="primary">cfap92</name>
</gene>
<dbReference type="InterPro" id="IPR027876">
    <property type="entry name" value="DUF4550"/>
</dbReference>
<dbReference type="PANTHER" id="PTHR33667">
    <property type="entry name" value="SI:DKEY-57N24.6"/>
    <property type="match status" value="1"/>
</dbReference>
<evidence type="ECO:0000313" key="4">
    <source>
        <dbReference type="RefSeq" id="XP_031423466.1"/>
    </source>
</evidence>
<dbReference type="OrthoDB" id="188352at2759"/>
<feature type="compositionally biased region" description="Basic and acidic residues" evidence="1">
    <location>
        <begin position="25"/>
        <end position="39"/>
    </location>
</feature>
<reference evidence="4" key="1">
    <citation type="submission" date="2025-08" db="UniProtKB">
        <authorList>
            <consortium name="RefSeq"/>
        </authorList>
    </citation>
    <scope>IDENTIFICATION</scope>
</reference>
<dbReference type="RefSeq" id="XP_031423466.1">
    <property type="nucleotide sequence ID" value="XM_031567606.2"/>
</dbReference>
<accession>A0A6P8FIN2</accession>
<keyword evidence="3" id="KW-1185">Reference proteome</keyword>
<protein>
    <submittedName>
        <fullName evidence="4">Uncharacterized protein cfap92</fullName>
    </submittedName>
</protein>
<dbReference type="Proteomes" id="UP000515152">
    <property type="component" value="Chromosome 5"/>
</dbReference>
<dbReference type="InterPro" id="IPR035892">
    <property type="entry name" value="C2_domain_sf"/>
</dbReference>
<feature type="compositionally biased region" description="Acidic residues" evidence="1">
    <location>
        <begin position="43"/>
        <end position="54"/>
    </location>
</feature>
<evidence type="ECO:0000313" key="3">
    <source>
        <dbReference type="Proteomes" id="UP000515152"/>
    </source>
</evidence>
<feature type="compositionally biased region" description="Polar residues" evidence="1">
    <location>
        <begin position="1"/>
        <end position="20"/>
    </location>
</feature>
<proteinExistence type="predicted"/>
<feature type="region of interest" description="Disordered" evidence="1">
    <location>
        <begin position="286"/>
        <end position="336"/>
    </location>
</feature>
<organism evidence="3 4">
    <name type="scientific">Clupea harengus</name>
    <name type="common">Atlantic herring</name>
    <dbReference type="NCBI Taxonomy" id="7950"/>
    <lineage>
        <taxon>Eukaryota</taxon>
        <taxon>Metazoa</taxon>
        <taxon>Chordata</taxon>
        <taxon>Craniata</taxon>
        <taxon>Vertebrata</taxon>
        <taxon>Euteleostomi</taxon>
        <taxon>Actinopterygii</taxon>
        <taxon>Neopterygii</taxon>
        <taxon>Teleostei</taxon>
        <taxon>Clupei</taxon>
        <taxon>Clupeiformes</taxon>
        <taxon>Clupeoidei</taxon>
        <taxon>Clupeidae</taxon>
        <taxon>Clupea</taxon>
    </lineage>
</organism>
<feature type="region of interest" description="Disordered" evidence="1">
    <location>
        <begin position="1"/>
        <end position="62"/>
    </location>
</feature>
<feature type="compositionally biased region" description="Basic and acidic residues" evidence="1">
    <location>
        <begin position="314"/>
        <end position="323"/>
    </location>
</feature>
<dbReference type="GeneID" id="105909831"/>
<evidence type="ECO:0000256" key="1">
    <source>
        <dbReference type="SAM" id="MobiDB-lite"/>
    </source>
</evidence>
<dbReference type="CTD" id="57501"/>
<dbReference type="PANTHER" id="PTHR33667:SF7">
    <property type="entry name" value="RIKEN CDNA 1810020O05 GENE"/>
    <property type="match status" value="1"/>
</dbReference>
<sequence length="1145" mass="129887">MEATDTGSSLSLENVFSERQLSPEYKTEDNDEGKEHETLLEEPYSDDPDSDTEQPDSSSVSNGLCGEVTLHVHIALAIPSAEDDDSVTAVEKTKKKLTKKCIPSLVVEAPKAQGYYHIEYNLLPNDREPTKVDFVMFGLAAKLYKGTKSKVVKPWIEDDKIWLTWSQTVRIKVTKEMLIKLLHHKVTFRVWDTKDHISASAKHDRPKAFRVQPDKRGEEHSGTKNMIHRLRDTLGKEGLKTKPSKDVGEPVIAELKRMSDVNCATAEPKLSNIDVVANERTASFTGVTQEQQYTGPRSADQGGEQDFPLVDSRGPQDQDRDSKQLSQKASPAHANKKCHLRSNTIFKNSLANADYIRKNGAASAELSFIHLLAGEESLMGNLITHSKGVLEGMCSISLDQPLISGEMKTALNPLVITIRSAKCLPSVHLALDEEEENCLPVYCQYKFHNMEMHRTKSYEHSSNIYFKDVNVIFAGLVSRGELMEYLSGPPLEIEVHDRDKKDGRGPKSVFGLSPQDGLLSSVARLNCRGITHSPFGDVKPHRPHGIARLSFAELLNGHRSLRYNLPIYSSAPLQILGKDKAAWERKMLEVPGPRDDPQADVMPLGHYLESNSQLNIQVQIACPLNAENIPATEEDCPFGRIVHLMKRDDVGALTKLRAEILRVNTAAFQLKSKTEDAMQRALACYKVSTQEMESKELDFLTGFHLLDKNMHLFVIEGLKDQAIRRLWDVSSTKSDGIDREQITVLYNSALSFSKRLYNCLDLSFCPIHLHEPLEAIMRRPLVYVRDMVPHDCFQGLSSLNQLCQVLSMKVAVRNSLFPTAEMVRSLSKEFGSLPEKGQRVLEDICQAARGATQRQRGRVKSKPPTEDHNQQYVEWKQLVAAQQLCGETKDFVRANIEEVQRASVKDQKPKPGVVVLEVAEGKIAHNYSCQTRNTTEQAKELLRKELAKDPLQRFTYSQEFQLATFEPCDVDAERKAAEARSRRAWRTENGFTYHGFRCSYESNEHPKMPDEARIEELRKPWRENILHGNTLRPTLPQDTWPYRRCSEDFELYVKPPPVFLPKPPVTIHLAGDLLEQEQREVAYAQYDRWLRKILPDKHNPYSNRVPQFKLHMKKDGLDKLSPILKDQPMKYILAKHRKVCKVTEE</sequence>
<evidence type="ECO:0000259" key="2">
    <source>
        <dbReference type="Pfam" id="PF15084"/>
    </source>
</evidence>
<feature type="domain" description="DUF4550" evidence="2">
    <location>
        <begin position="115"/>
        <end position="208"/>
    </location>
</feature>
<dbReference type="Pfam" id="PF15084">
    <property type="entry name" value="DUF4550"/>
    <property type="match status" value="1"/>
</dbReference>
<feature type="compositionally biased region" description="Polar residues" evidence="1">
    <location>
        <begin position="286"/>
        <end position="295"/>
    </location>
</feature>